<dbReference type="InterPro" id="IPR001878">
    <property type="entry name" value="Znf_CCHC"/>
</dbReference>
<feature type="region of interest" description="Disordered" evidence="2">
    <location>
        <begin position="337"/>
        <end position="357"/>
    </location>
</feature>
<dbReference type="AlphaFoldDB" id="A0A914B6Z7"/>
<feature type="region of interest" description="Disordered" evidence="2">
    <location>
        <begin position="283"/>
        <end position="304"/>
    </location>
</feature>
<accession>A0A914B6Z7</accession>
<organism evidence="4 5">
    <name type="scientific">Patiria miniata</name>
    <name type="common">Bat star</name>
    <name type="synonym">Asterina miniata</name>
    <dbReference type="NCBI Taxonomy" id="46514"/>
    <lineage>
        <taxon>Eukaryota</taxon>
        <taxon>Metazoa</taxon>
        <taxon>Echinodermata</taxon>
        <taxon>Eleutherozoa</taxon>
        <taxon>Asterozoa</taxon>
        <taxon>Asteroidea</taxon>
        <taxon>Valvatacea</taxon>
        <taxon>Valvatida</taxon>
        <taxon>Asterinidae</taxon>
        <taxon>Patiria</taxon>
    </lineage>
</organism>
<dbReference type="Pfam" id="PF14893">
    <property type="entry name" value="PNMA"/>
    <property type="match status" value="1"/>
</dbReference>
<evidence type="ECO:0000313" key="5">
    <source>
        <dbReference type="Proteomes" id="UP000887568"/>
    </source>
</evidence>
<proteinExistence type="predicted"/>
<dbReference type="RefSeq" id="XP_038071903.1">
    <property type="nucleotide sequence ID" value="XM_038215975.1"/>
</dbReference>
<dbReference type="InterPro" id="IPR048270">
    <property type="entry name" value="PNMA_C"/>
</dbReference>
<dbReference type="GeneID" id="119740613"/>
<keyword evidence="5" id="KW-1185">Reference proteome</keyword>
<evidence type="ECO:0000256" key="2">
    <source>
        <dbReference type="SAM" id="MobiDB-lite"/>
    </source>
</evidence>
<name>A0A914B6Z7_PATMI</name>
<evidence type="ECO:0000259" key="3">
    <source>
        <dbReference type="PROSITE" id="PS50158"/>
    </source>
</evidence>
<evidence type="ECO:0000256" key="1">
    <source>
        <dbReference type="PROSITE-ProRule" id="PRU00047"/>
    </source>
</evidence>
<feature type="region of interest" description="Disordered" evidence="2">
    <location>
        <begin position="228"/>
        <end position="265"/>
    </location>
</feature>
<evidence type="ECO:0000313" key="4">
    <source>
        <dbReference type="EnsemblMetazoa" id="XP_038071903.1"/>
    </source>
</evidence>
<dbReference type="GO" id="GO:0008270">
    <property type="term" value="F:zinc ion binding"/>
    <property type="evidence" value="ECO:0007669"/>
    <property type="project" value="UniProtKB-KW"/>
</dbReference>
<feature type="compositionally biased region" description="Polar residues" evidence="2">
    <location>
        <begin position="287"/>
        <end position="299"/>
    </location>
</feature>
<sequence>MSDSFSEALNEFLSGQGKTLEDLKSLGLGAEVEEGDGNKPIVHVIDKGSSRSYRRLRLFSGKSPVPSGELDFENWRRLAHQLLKDENIPDGEKKSRITESLVPPALNVVWAVEDGSPAHEYLTCLSRAYGSTADGDELLTNFRCTYQKADEKASDYLLRLHTLLTQVVEMDGINPEDSDKTLCSQFQRGCLYNDPLLSMLQLRAKKDNPPGMLHLLREVRAAEALLEEKSDRRKSESKPLKKVTTMAQTAQDVKTAPSPAARNGGEVAELRQTVDRLHRRLDGFFKNQPNTPRRPSPSATAPGRNFRSIFCYQCGEDNHRMDSCSKPKNPALVQEKMMLRLSRPKSEQSSENDSGQL</sequence>
<dbReference type="Proteomes" id="UP000887568">
    <property type="component" value="Unplaced"/>
</dbReference>
<keyword evidence="1" id="KW-0479">Metal-binding</keyword>
<dbReference type="PANTHER" id="PTHR23095:SF46">
    <property type="entry name" value="GAG PROTEIN"/>
    <property type="match status" value="1"/>
</dbReference>
<reference evidence="4" key="1">
    <citation type="submission" date="2022-11" db="UniProtKB">
        <authorList>
            <consortium name="EnsemblMetazoa"/>
        </authorList>
    </citation>
    <scope>IDENTIFICATION</scope>
</reference>
<dbReference type="GO" id="GO:0003676">
    <property type="term" value="F:nucleic acid binding"/>
    <property type="evidence" value="ECO:0007669"/>
    <property type="project" value="InterPro"/>
</dbReference>
<dbReference type="EnsemblMetazoa" id="XM_038215975.1">
    <property type="protein sequence ID" value="XP_038071903.1"/>
    <property type="gene ID" value="LOC119740613"/>
</dbReference>
<feature type="compositionally biased region" description="Polar residues" evidence="2">
    <location>
        <begin position="347"/>
        <end position="357"/>
    </location>
</feature>
<keyword evidence="1" id="KW-0862">Zinc</keyword>
<dbReference type="OMA" id="SQFQRGC"/>
<feature type="compositionally biased region" description="Basic and acidic residues" evidence="2">
    <location>
        <begin position="228"/>
        <end position="239"/>
    </location>
</feature>
<dbReference type="OrthoDB" id="10068144at2759"/>
<keyword evidence="1" id="KW-0863">Zinc-finger</keyword>
<feature type="domain" description="CCHC-type" evidence="3">
    <location>
        <begin position="311"/>
        <end position="326"/>
    </location>
</feature>
<dbReference type="InterPro" id="IPR026523">
    <property type="entry name" value="PNMA"/>
</dbReference>
<protein>
    <recommendedName>
        <fullName evidence="3">CCHC-type domain-containing protein</fullName>
    </recommendedName>
</protein>
<dbReference type="PROSITE" id="PS50158">
    <property type="entry name" value="ZF_CCHC"/>
    <property type="match status" value="1"/>
</dbReference>
<dbReference type="PANTHER" id="PTHR23095">
    <property type="entry name" value="PARANEOPLASTIC ANTIGEN"/>
    <property type="match status" value="1"/>
</dbReference>